<feature type="region of interest" description="Disordered" evidence="1">
    <location>
        <begin position="301"/>
        <end position="345"/>
    </location>
</feature>
<feature type="compositionally biased region" description="Pro residues" evidence="1">
    <location>
        <begin position="120"/>
        <end position="135"/>
    </location>
</feature>
<accession>A0A4R0RM89</accession>
<dbReference type="STRING" id="92696.A0A4R0RM89"/>
<reference evidence="2 3" key="1">
    <citation type="submission" date="2018-11" db="EMBL/GenBank/DDBJ databases">
        <title>Genome assembly of Steccherinum ochraceum LE-BIN_3174, the white-rot fungus of the Steccherinaceae family (The Residual Polyporoid clade, Polyporales, Basidiomycota).</title>
        <authorList>
            <person name="Fedorova T.V."/>
            <person name="Glazunova O.A."/>
            <person name="Landesman E.O."/>
            <person name="Moiseenko K.V."/>
            <person name="Psurtseva N.V."/>
            <person name="Savinova O.S."/>
            <person name="Shakhova N.V."/>
            <person name="Tyazhelova T.V."/>
            <person name="Vasina D.V."/>
        </authorList>
    </citation>
    <scope>NUCLEOTIDE SEQUENCE [LARGE SCALE GENOMIC DNA]</scope>
    <source>
        <strain evidence="2 3">LE-BIN_3174</strain>
    </source>
</reference>
<feature type="region of interest" description="Disordered" evidence="1">
    <location>
        <begin position="1"/>
        <end position="141"/>
    </location>
</feature>
<evidence type="ECO:0000313" key="3">
    <source>
        <dbReference type="Proteomes" id="UP000292702"/>
    </source>
</evidence>
<dbReference type="Proteomes" id="UP000292702">
    <property type="component" value="Unassembled WGS sequence"/>
</dbReference>
<name>A0A4R0RM89_9APHY</name>
<evidence type="ECO:0000256" key="1">
    <source>
        <dbReference type="SAM" id="MobiDB-lite"/>
    </source>
</evidence>
<evidence type="ECO:0000313" key="2">
    <source>
        <dbReference type="EMBL" id="TCD68716.1"/>
    </source>
</evidence>
<dbReference type="OrthoDB" id="5314275at2759"/>
<organism evidence="2 3">
    <name type="scientific">Steccherinum ochraceum</name>
    <dbReference type="NCBI Taxonomy" id="92696"/>
    <lineage>
        <taxon>Eukaryota</taxon>
        <taxon>Fungi</taxon>
        <taxon>Dikarya</taxon>
        <taxon>Basidiomycota</taxon>
        <taxon>Agaricomycotina</taxon>
        <taxon>Agaricomycetes</taxon>
        <taxon>Polyporales</taxon>
        <taxon>Steccherinaceae</taxon>
        <taxon>Steccherinum</taxon>
    </lineage>
</organism>
<keyword evidence="3" id="KW-1185">Reference proteome</keyword>
<protein>
    <submittedName>
        <fullName evidence="2">Uncharacterized protein</fullName>
    </submittedName>
</protein>
<dbReference type="InterPro" id="IPR028018">
    <property type="entry name" value="DUF4646"/>
</dbReference>
<proteinExistence type="predicted"/>
<feature type="compositionally biased region" description="Polar residues" evidence="1">
    <location>
        <begin position="96"/>
        <end position="115"/>
    </location>
</feature>
<dbReference type="Pfam" id="PF15496">
    <property type="entry name" value="DUF4646"/>
    <property type="match status" value="1"/>
</dbReference>
<gene>
    <name evidence="2" type="ORF">EIP91_010000</name>
</gene>
<dbReference type="EMBL" id="RWJN01000059">
    <property type="protein sequence ID" value="TCD68716.1"/>
    <property type="molecule type" value="Genomic_DNA"/>
</dbReference>
<sequence length="367" mass="40810">MYPGEKQQRLPYEEPHPYEDVPPPSYESHYASDSAGPSTSTSASQQSRRPPTPPEKPKRQDTTMSVDDLYTQPTKGMSDDPIGTVSPFPNPAFAESSKTSSPTEPNNLARSSSLAQFPVVPGPSQPQASAPPPSFHRPAPHEFPYIPFPPIALFTSSKALADGFPRMPPISTVEPHPFATHDVREEDWNWFLSQVKGAVGSEGKDFTSIPGVTPVATHLAVGMGLGRLVNMGIEAHVKSKKSGPMAEVFHTWNRNFFHPRRLDVILARGRFCYSGPNDGLPPDMVDNDSFAYDVYNQGGHVSDDDYSSDDSHPERTARRKEKRAAKNLAKKERKTQRRSQRMERKDFINASENQWRLIVVHKPEVIA</sequence>
<feature type="compositionally biased region" description="Basic and acidic residues" evidence="1">
    <location>
        <begin position="1"/>
        <end position="19"/>
    </location>
</feature>
<dbReference type="AlphaFoldDB" id="A0A4R0RM89"/>
<feature type="compositionally biased region" description="Low complexity" evidence="1">
    <location>
        <begin position="32"/>
        <end position="49"/>
    </location>
</feature>
<comment type="caution">
    <text evidence="2">The sequence shown here is derived from an EMBL/GenBank/DDBJ whole genome shotgun (WGS) entry which is preliminary data.</text>
</comment>